<sequence length="149" mass="16206">MKILLVLVTQALAFSAIASIICADEAEVPTTVPSDHERNVTDEVHVLKGKEGEHEDNKSKIVDVEHPLLEHARQNENNLVGIVKTNTDEHYDSDDDDPRDDSGGDEYDDKGDDNGEGNEGDDNEDSDGDDLGGDDDGDDVSYEQPITSP</sequence>
<name>A0AAP0P0C7_9MAGN</name>
<organism evidence="3 4">
    <name type="scientific">Stephania japonica</name>
    <dbReference type="NCBI Taxonomy" id="461633"/>
    <lineage>
        <taxon>Eukaryota</taxon>
        <taxon>Viridiplantae</taxon>
        <taxon>Streptophyta</taxon>
        <taxon>Embryophyta</taxon>
        <taxon>Tracheophyta</taxon>
        <taxon>Spermatophyta</taxon>
        <taxon>Magnoliopsida</taxon>
        <taxon>Ranunculales</taxon>
        <taxon>Menispermaceae</taxon>
        <taxon>Menispermoideae</taxon>
        <taxon>Cissampelideae</taxon>
        <taxon>Stephania</taxon>
    </lineage>
</organism>
<proteinExistence type="predicted"/>
<evidence type="ECO:0000313" key="3">
    <source>
        <dbReference type="EMBL" id="KAK9124225.1"/>
    </source>
</evidence>
<accession>A0AAP0P0C7</accession>
<feature type="compositionally biased region" description="Acidic residues" evidence="1">
    <location>
        <begin position="91"/>
        <end position="141"/>
    </location>
</feature>
<comment type="caution">
    <text evidence="3">The sequence shown here is derived from an EMBL/GenBank/DDBJ whole genome shotgun (WGS) entry which is preliminary data.</text>
</comment>
<dbReference type="EMBL" id="JBBNAE010000005">
    <property type="protein sequence ID" value="KAK9124225.1"/>
    <property type="molecule type" value="Genomic_DNA"/>
</dbReference>
<gene>
    <name evidence="3" type="ORF">Sjap_013827</name>
</gene>
<evidence type="ECO:0000256" key="2">
    <source>
        <dbReference type="SAM" id="SignalP"/>
    </source>
</evidence>
<feature type="region of interest" description="Disordered" evidence="1">
    <location>
        <begin position="67"/>
        <end position="149"/>
    </location>
</feature>
<keyword evidence="4" id="KW-1185">Reference proteome</keyword>
<dbReference type="AlphaFoldDB" id="A0AAP0P0C7"/>
<evidence type="ECO:0000313" key="4">
    <source>
        <dbReference type="Proteomes" id="UP001417504"/>
    </source>
</evidence>
<evidence type="ECO:0000256" key="1">
    <source>
        <dbReference type="SAM" id="MobiDB-lite"/>
    </source>
</evidence>
<feature type="chain" id="PRO_5043008813" evidence="2">
    <location>
        <begin position="19"/>
        <end position="149"/>
    </location>
</feature>
<dbReference type="Proteomes" id="UP001417504">
    <property type="component" value="Unassembled WGS sequence"/>
</dbReference>
<keyword evidence="2" id="KW-0732">Signal</keyword>
<reference evidence="3 4" key="1">
    <citation type="submission" date="2024-01" db="EMBL/GenBank/DDBJ databases">
        <title>Genome assemblies of Stephania.</title>
        <authorList>
            <person name="Yang L."/>
        </authorList>
    </citation>
    <scope>NUCLEOTIDE SEQUENCE [LARGE SCALE GENOMIC DNA]</scope>
    <source>
        <strain evidence="3">QJT</strain>
        <tissue evidence="3">Leaf</tissue>
    </source>
</reference>
<protein>
    <submittedName>
        <fullName evidence="3">Uncharacterized protein</fullName>
    </submittedName>
</protein>
<feature type="signal peptide" evidence="2">
    <location>
        <begin position="1"/>
        <end position="18"/>
    </location>
</feature>